<evidence type="ECO:0000313" key="1">
    <source>
        <dbReference type="EMBL" id="GFS38221.1"/>
    </source>
</evidence>
<reference evidence="2" key="1">
    <citation type="submission" date="2019-07" db="EMBL/GenBank/DDBJ databases">
        <title>De Novo Assembly of kiwifruit Actinidia rufa.</title>
        <authorList>
            <person name="Sugita-Konishi S."/>
            <person name="Sato K."/>
            <person name="Mori E."/>
            <person name="Abe Y."/>
            <person name="Kisaki G."/>
            <person name="Hamano K."/>
            <person name="Suezawa K."/>
            <person name="Otani M."/>
            <person name="Fukuda T."/>
            <person name="Manabe T."/>
            <person name="Gomi K."/>
            <person name="Tabuchi M."/>
            <person name="Akimitsu K."/>
            <person name="Kataoka I."/>
        </authorList>
    </citation>
    <scope>NUCLEOTIDE SEQUENCE [LARGE SCALE GENOMIC DNA]</scope>
    <source>
        <strain evidence="2">cv. Fuchu</strain>
    </source>
</reference>
<proteinExistence type="predicted"/>
<comment type="caution">
    <text evidence="1">The sequence shown here is derived from an EMBL/GenBank/DDBJ whole genome shotgun (WGS) entry which is preliminary data.</text>
</comment>
<organism evidence="1 2">
    <name type="scientific">Actinidia rufa</name>
    <dbReference type="NCBI Taxonomy" id="165716"/>
    <lineage>
        <taxon>Eukaryota</taxon>
        <taxon>Viridiplantae</taxon>
        <taxon>Streptophyta</taxon>
        <taxon>Embryophyta</taxon>
        <taxon>Tracheophyta</taxon>
        <taxon>Spermatophyta</taxon>
        <taxon>Magnoliopsida</taxon>
        <taxon>eudicotyledons</taxon>
        <taxon>Gunneridae</taxon>
        <taxon>Pentapetalae</taxon>
        <taxon>asterids</taxon>
        <taxon>Ericales</taxon>
        <taxon>Actinidiaceae</taxon>
        <taxon>Actinidia</taxon>
    </lineage>
</organism>
<evidence type="ECO:0000313" key="2">
    <source>
        <dbReference type="Proteomes" id="UP000585474"/>
    </source>
</evidence>
<dbReference type="Proteomes" id="UP000585474">
    <property type="component" value="Unassembled WGS sequence"/>
</dbReference>
<sequence>MEGPSRRRRRGGAEKLRQYLNFNLYCQALEPRVSRSLAREEGHHRAQVEALDLMVMQAFKEQCPTWKNTPLSSKKAGDFSMRQVVKLRSGSFQEGSLASLKEFSTLAEHPTWIAIAPKVAILNSPEVYLPMILQSFNKEEYMNQLIEEGNQGVAEVGNANGEDELGAGAKEGGVGDGNQDNLSKCNVFYCLKGMILKESFENTVCKCFCF</sequence>
<accession>A0A7J0DNQ2</accession>
<keyword evidence="2" id="KW-1185">Reference proteome</keyword>
<name>A0A7J0DNQ2_9ERIC</name>
<dbReference type="AlphaFoldDB" id="A0A7J0DNQ2"/>
<dbReference type="EMBL" id="BJWL01000303">
    <property type="protein sequence ID" value="GFS38221.1"/>
    <property type="molecule type" value="Genomic_DNA"/>
</dbReference>
<protein>
    <submittedName>
        <fullName evidence="1">Uncharacterized protein</fullName>
    </submittedName>
</protein>
<gene>
    <name evidence="1" type="ORF">Acr_00g0056320</name>
</gene>